<dbReference type="Gene3D" id="3.40.630.30">
    <property type="match status" value="1"/>
</dbReference>
<dbReference type="OrthoDB" id="4774939at2"/>
<evidence type="ECO:0000256" key="1">
    <source>
        <dbReference type="SAM" id="MobiDB-lite"/>
    </source>
</evidence>
<name>A0A1J7C7L8_9ACTN</name>
<evidence type="ECO:0000313" key="2">
    <source>
        <dbReference type="EMBL" id="OIV35642.1"/>
    </source>
</evidence>
<comment type="caution">
    <text evidence="2">The sequence shown here is derived from an EMBL/GenBank/DDBJ whole genome shotgun (WGS) entry which is preliminary data.</text>
</comment>
<organism evidence="2 3">
    <name type="scientific">Mangrovactinospora gilvigrisea</name>
    <dbReference type="NCBI Taxonomy" id="1428644"/>
    <lineage>
        <taxon>Bacteria</taxon>
        <taxon>Bacillati</taxon>
        <taxon>Actinomycetota</taxon>
        <taxon>Actinomycetes</taxon>
        <taxon>Kitasatosporales</taxon>
        <taxon>Streptomycetaceae</taxon>
        <taxon>Mangrovactinospora</taxon>
    </lineage>
</organism>
<dbReference type="Proteomes" id="UP000243342">
    <property type="component" value="Unassembled WGS sequence"/>
</dbReference>
<dbReference type="STRING" id="1428644.BIV57_20495"/>
<dbReference type="AlphaFoldDB" id="A0A1J7C7L8"/>
<protein>
    <recommendedName>
        <fullName evidence="4">N-acetyltransferase domain-containing protein</fullName>
    </recommendedName>
</protein>
<feature type="region of interest" description="Disordered" evidence="1">
    <location>
        <begin position="1"/>
        <end position="24"/>
    </location>
</feature>
<proteinExistence type="predicted"/>
<accession>A0A1J7C7L8</accession>
<dbReference type="RefSeq" id="WP_071658402.1">
    <property type="nucleotide sequence ID" value="NZ_MLCF01000139.1"/>
</dbReference>
<keyword evidence="3" id="KW-1185">Reference proteome</keyword>
<dbReference type="EMBL" id="MLCF01000139">
    <property type="protein sequence ID" value="OIV35642.1"/>
    <property type="molecule type" value="Genomic_DNA"/>
</dbReference>
<dbReference type="InterPro" id="IPR016181">
    <property type="entry name" value="Acyl_CoA_acyltransferase"/>
</dbReference>
<sequence length="298" mass="32204">MTGYLHGVGRRMAKPDSGTAEEPYRRTRVLRDAASGQFLGIAAAEVMPVHPQRIRTHIEIAEPFRRRGLGRAAVEHLRALTADDGRGLHSRGARGSAAHRFAAATGYREVQRSRGMRIRPREHYGSSGRFDVAEYRVGPGTEGSPAVPDECVRAYWNAYEATHALWDPVRPSTVEETRRNFFVSTPALFLAAFDRVTGCAAGTAFVDPPDLGAFDFADGTGFDGSSVDPFDLDAREAVQDLLLAAAQHSPDGELVAEVDDAYATLLAAVEPIIVRVEADLVISATDSRVRGGGTGHLH</sequence>
<evidence type="ECO:0008006" key="4">
    <source>
        <dbReference type="Google" id="ProtNLM"/>
    </source>
</evidence>
<evidence type="ECO:0000313" key="3">
    <source>
        <dbReference type="Proteomes" id="UP000243342"/>
    </source>
</evidence>
<gene>
    <name evidence="2" type="ORF">BIV57_20495</name>
</gene>
<dbReference type="SUPFAM" id="SSF55729">
    <property type="entry name" value="Acyl-CoA N-acyltransferases (Nat)"/>
    <property type="match status" value="1"/>
</dbReference>
<reference evidence="2 3" key="1">
    <citation type="submission" date="2016-10" db="EMBL/GenBank/DDBJ databases">
        <title>Genome sequence of Streptomyces gilvigriseus MUSC 26.</title>
        <authorList>
            <person name="Lee L.-H."/>
            <person name="Ser H.-L."/>
        </authorList>
    </citation>
    <scope>NUCLEOTIDE SEQUENCE [LARGE SCALE GENOMIC DNA]</scope>
    <source>
        <strain evidence="2 3">MUSC 26</strain>
    </source>
</reference>